<organism evidence="1">
    <name type="scientific">Rhizophora mucronata</name>
    <name type="common">Asiatic mangrove</name>
    <dbReference type="NCBI Taxonomy" id="61149"/>
    <lineage>
        <taxon>Eukaryota</taxon>
        <taxon>Viridiplantae</taxon>
        <taxon>Streptophyta</taxon>
        <taxon>Embryophyta</taxon>
        <taxon>Tracheophyta</taxon>
        <taxon>Spermatophyta</taxon>
        <taxon>Magnoliopsida</taxon>
        <taxon>eudicotyledons</taxon>
        <taxon>Gunneridae</taxon>
        <taxon>Pentapetalae</taxon>
        <taxon>rosids</taxon>
        <taxon>fabids</taxon>
        <taxon>Malpighiales</taxon>
        <taxon>Rhizophoraceae</taxon>
        <taxon>Rhizophora</taxon>
    </lineage>
</organism>
<proteinExistence type="predicted"/>
<evidence type="ECO:0000313" key="1">
    <source>
        <dbReference type="EMBL" id="MBX35981.1"/>
    </source>
</evidence>
<dbReference type="AlphaFoldDB" id="A0A2P2N0K8"/>
<sequence length="46" mass="5400">MSRKNFSYKSMAITLEQPILLDMQVMKISNEIPRGYVHAKDSKRPF</sequence>
<name>A0A2P2N0K8_RHIMU</name>
<protein>
    <submittedName>
        <fullName evidence="1">Uncharacterized protein</fullName>
    </submittedName>
</protein>
<reference evidence="1" key="1">
    <citation type="submission" date="2018-02" db="EMBL/GenBank/DDBJ databases">
        <title>Rhizophora mucronata_Transcriptome.</title>
        <authorList>
            <person name="Meera S.P."/>
            <person name="Sreeshan A."/>
            <person name="Augustine A."/>
        </authorList>
    </citation>
    <scope>NUCLEOTIDE SEQUENCE</scope>
    <source>
        <tissue evidence="1">Leaf</tissue>
    </source>
</reference>
<accession>A0A2P2N0K8</accession>
<dbReference type="EMBL" id="GGEC01055497">
    <property type="protein sequence ID" value="MBX35981.1"/>
    <property type="molecule type" value="Transcribed_RNA"/>
</dbReference>